<evidence type="ECO:0000313" key="2">
    <source>
        <dbReference type="Proteomes" id="UP000037432"/>
    </source>
</evidence>
<organism evidence="1 2">
    <name type="scientific">Streptomyces viridochromogenes</name>
    <dbReference type="NCBI Taxonomy" id="1938"/>
    <lineage>
        <taxon>Bacteria</taxon>
        <taxon>Bacillati</taxon>
        <taxon>Actinomycetota</taxon>
        <taxon>Actinomycetes</taxon>
        <taxon>Kitasatosporales</taxon>
        <taxon>Streptomycetaceae</taxon>
        <taxon>Streptomyces</taxon>
    </lineage>
</organism>
<dbReference type="PATRIC" id="fig|1938.3.peg.1064"/>
<gene>
    <name evidence="1" type="ORF">ACM01_13000</name>
</gene>
<sequence length="161" mass="17275">MFRLYGAGVRLDLDERWLVFSWGRREDRAVNGGGQLAVPPECCVSIAGRPAGLDGTGLDGTGPDGSLCLAFRFRLPAGASGGGDVVGAEIVVGANRAEQAWQFARWFAREYGVEDLSASWWDAGPSDAERDGSRDWLSAPVSPTTRLLFRSVLTRLTVADS</sequence>
<dbReference type="EMBL" id="LFNT01000011">
    <property type="protein sequence ID" value="KMS74833.1"/>
    <property type="molecule type" value="Genomic_DNA"/>
</dbReference>
<name>A0A0J7ZI59_STRVR</name>
<evidence type="ECO:0000313" key="1">
    <source>
        <dbReference type="EMBL" id="KMS74833.1"/>
    </source>
</evidence>
<dbReference type="OrthoDB" id="4334698at2"/>
<dbReference type="Proteomes" id="UP000037432">
    <property type="component" value="Unassembled WGS sequence"/>
</dbReference>
<reference evidence="1 2" key="1">
    <citation type="submission" date="2015-06" db="EMBL/GenBank/DDBJ databases">
        <authorList>
            <person name="Ju K.-S."/>
            <person name="Doroghazi J.R."/>
            <person name="Metcalf W.W."/>
        </authorList>
    </citation>
    <scope>NUCLEOTIDE SEQUENCE [LARGE SCALE GENOMIC DNA]</scope>
    <source>
        <strain evidence="1 2">NRRL 3414</strain>
    </source>
</reference>
<comment type="caution">
    <text evidence="1">The sequence shown here is derived from an EMBL/GenBank/DDBJ whole genome shotgun (WGS) entry which is preliminary data.</text>
</comment>
<accession>A0A0J7ZI59</accession>
<proteinExistence type="predicted"/>
<dbReference type="RefSeq" id="WP_048581329.1">
    <property type="nucleotide sequence ID" value="NZ_LFNT01000011.1"/>
</dbReference>
<dbReference type="AlphaFoldDB" id="A0A0J7ZI59"/>
<protein>
    <submittedName>
        <fullName evidence="1">Uncharacterized protein</fullName>
    </submittedName>
</protein>